<dbReference type="PANTHER" id="PTHR10353:SF209">
    <property type="entry name" value="GALACTOLIPID GALACTOSYLTRANSFERASE SFR2, CHLOROPLASTIC"/>
    <property type="match status" value="1"/>
</dbReference>
<dbReference type="Proteomes" id="UP000231019">
    <property type="component" value="Unassembled WGS sequence"/>
</dbReference>
<dbReference type="InterPro" id="IPR001360">
    <property type="entry name" value="Glyco_hydro_1"/>
</dbReference>
<keyword evidence="2" id="KW-0378">Hydrolase</keyword>
<comment type="similarity">
    <text evidence="1 4">Belongs to the glycosyl hydrolase 1 family.</text>
</comment>
<evidence type="ECO:0008006" key="8">
    <source>
        <dbReference type="Google" id="ProtNLM"/>
    </source>
</evidence>
<dbReference type="SUPFAM" id="SSF51445">
    <property type="entry name" value="(Trans)glycosidases"/>
    <property type="match status" value="1"/>
</dbReference>
<dbReference type="GO" id="GO:0005975">
    <property type="term" value="P:carbohydrate metabolic process"/>
    <property type="evidence" value="ECO:0007669"/>
    <property type="project" value="InterPro"/>
</dbReference>
<keyword evidence="3" id="KW-0326">Glycosidase</keyword>
<evidence type="ECO:0000256" key="4">
    <source>
        <dbReference type="RuleBase" id="RU003690"/>
    </source>
</evidence>
<dbReference type="InterPro" id="IPR017853">
    <property type="entry name" value="GH"/>
</dbReference>
<organism evidence="6 7">
    <name type="scientific">bacterium (Candidatus Blackallbacteria) CG17_big_fil_post_rev_8_21_14_2_50_48_46</name>
    <dbReference type="NCBI Taxonomy" id="2014261"/>
    <lineage>
        <taxon>Bacteria</taxon>
        <taxon>Candidatus Blackallbacteria</taxon>
    </lineage>
</organism>
<evidence type="ECO:0000256" key="5">
    <source>
        <dbReference type="SAM" id="Phobius"/>
    </source>
</evidence>
<evidence type="ECO:0000256" key="2">
    <source>
        <dbReference type="ARBA" id="ARBA00022801"/>
    </source>
</evidence>
<protein>
    <recommendedName>
        <fullName evidence="8">Glycoside hydrolase family 1 protein</fullName>
    </recommendedName>
</protein>
<accession>A0A2M7FYK6</accession>
<dbReference type="Pfam" id="PF00232">
    <property type="entry name" value="Glyco_hydro_1"/>
    <property type="match status" value="1"/>
</dbReference>
<sequence>MSNRPRSHFKRIPRQQNGIQNQFNLLFLNLLLYEIKILLRIIPFGAMVSMKSKNFKKIPLFLNIVTFCIFLAACSPVPLPQALPAAQNNTLKTTSFRQTPSNFMWGVSSAGYQAEGNETNSQWYFWEQAGKTKHRSGKAVDFYNRYEEDILLAKQMGVNAFRLSVEWSRIEPRPGEFDENQIAHYKRLIQTVRKHGMTPLVTLVHFTYPQWLLEDSDRDGLRGWEDPDTIELYLRYVDRIAREMGNDVRFWITFNEPNIWLPIAHLFGKTPPGTHSPLGFLRSGWNVLKAHARAYDRIHGINPQAMVSANIFQFQYNPFAKTPKSYASSADPMNARTIEAFADSDWFIDGLKSGDFAYAIHANQIFKPVHYASETSARNNGTVALLGRFDYVAFDYYYRFNKIEQIMNAHETWRMPIYPEGLYNVLMDYQRRFHKPIVIAENGIGTFQNQPRADGWRRSDHIIHHVYHMQRAIQDGAQVIGYFHWSITDNYEWGDFDSRFGLYQVEAQTDASLKRIPTDGVAAYQAVIAAKGATPLLLQRYPGPRR</sequence>
<dbReference type="AlphaFoldDB" id="A0A2M7FYK6"/>
<name>A0A2M7FYK6_9BACT</name>
<dbReference type="EMBL" id="PFFQ01000060">
    <property type="protein sequence ID" value="PIW14406.1"/>
    <property type="molecule type" value="Genomic_DNA"/>
</dbReference>
<reference evidence="6 7" key="1">
    <citation type="submission" date="2017-09" db="EMBL/GenBank/DDBJ databases">
        <title>Depth-based differentiation of microbial function through sediment-hosted aquifers and enrichment of novel symbionts in the deep terrestrial subsurface.</title>
        <authorList>
            <person name="Probst A.J."/>
            <person name="Ladd B."/>
            <person name="Jarett J.K."/>
            <person name="Geller-Mcgrath D.E."/>
            <person name="Sieber C.M."/>
            <person name="Emerson J.B."/>
            <person name="Anantharaman K."/>
            <person name="Thomas B.C."/>
            <person name="Malmstrom R."/>
            <person name="Stieglmeier M."/>
            <person name="Klingl A."/>
            <person name="Woyke T."/>
            <person name="Ryan C.M."/>
            <person name="Banfield J.F."/>
        </authorList>
    </citation>
    <scope>NUCLEOTIDE SEQUENCE [LARGE SCALE GENOMIC DNA]</scope>
    <source>
        <strain evidence="6">CG17_big_fil_post_rev_8_21_14_2_50_48_46</strain>
    </source>
</reference>
<comment type="caution">
    <text evidence="6">The sequence shown here is derived from an EMBL/GenBank/DDBJ whole genome shotgun (WGS) entry which is preliminary data.</text>
</comment>
<evidence type="ECO:0000256" key="3">
    <source>
        <dbReference type="ARBA" id="ARBA00023295"/>
    </source>
</evidence>
<dbReference type="PANTHER" id="PTHR10353">
    <property type="entry name" value="GLYCOSYL HYDROLASE"/>
    <property type="match status" value="1"/>
</dbReference>
<dbReference type="Gene3D" id="3.20.20.80">
    <property type="entry name" value="Glycosidases"/>
    <property type="match status" value="1"/>
</dbReference>
<evidence type="ECO:0000313" key="6">
    <source>
        <dbReference type="EMBL" id="PIW14406.1"/>
    </source>
</evidence>
<dbReference type="GO" id="GO:0008422">
    <property type="term" value="F:beta-glucosidase activity"/>
    <property type="evidence" value="ECO:0007669"/>
    <property type="project" value="TreeGrafter"/>
</dbReference>
<dbReference type="PRINTS" id="PR00131">
    <property type="entry name" value="GLHYDRLASE1"/>
</dbReference>
<evidence type="ECO:0000313" key="7">
    <source>
        <dbReference type="Proteomes" id="UP000231019"/>
    </source>
</evidence>
<keyword evidence="5" id="KW-0472">Membrane</keyword>
<keyword evidence="5" id="KW-1133">Transmembrane helix</keyword>
<proteinExistence type="inferred from homology"/>
<feature type="transmembrane region" description="Helical" evidence="5">
    <location>
        <begin position="60"/>
        <end position="79"/>
    </location>
</feature>
<gene>
    <name evidence="6" type="ORF">COW36_21810</name>
</gene>
<evidence type="ECO:0000256" key="1">
    <source>
        <dbReference type="ARBA" id="ARBA00010838"/>
    </source>
</evidence>
<keyword evidence="5" id="KW-0812">Transmembrane</keyword>